<name>A0AAE1HU78_9NEOP</name>
<keyword evidence="2" id="KW-0547">Nucleotide-binding</keyword>
<evidence type="ECO:0000256" key="1">
    <source>
        <dbReference type="SAM" id="MobiDB-lite"/>
    </source>
</evidence>
<comment type="caution">
    <text evidence="2">The sequence shown here is derived from an EMBL/GenBank/DDBJ whole genome shotgun (WGS) entry which is preliminary data.</text>
</comment>
<proteinExistence type="predicted"/>
<organism evidence="2 3">
    <name type="scientific">Frankliniella fusca</name>
    <dbReference type="NCBI Taxonomy" id="407009"/>
    <lineage>
        <taxon>Eukaryota</taxon>
        <taxon>Metazoa</taxon>
        <taxon>Ecdysozoa</taxon>
        <taxon>Arthropoda</taxon>
        <taxon>Hexapoda</taxon>
        <taxon>Insecta</taxon>
        <taxon>Pterygota</taxon>
        <taxon>Neoptera</taxon>
        <taxon>Paraneoptera</taxon>
        <taxon>Thysanoptera</taxon>
        <taxon>Terebrantia</taxon>
        <taxon>Thripoidea</taxon>
        <taxon>Thripidae</taxon>
        <taxon>Frankliniella</taxon>
    </lineage>
</organism>
<keyword evidence="2" id="KW-0067">ATP-binding</keyword>
<dbReference type="GO" id="GO:0004386">
    <property type="term" value="F:helicase activity"/>
    <property type="evidence" value="ECO:0007669"/>
    <property type="project" value="UniProtKB-KW"/>
</dbReference>
<dbReference type="Proteomes" id="UP001219518">
    <property type="component" value="Unassembled WGS sequence"/>
</dbReference>
<keyword evidence="2" id="KW-0347">Helicase</keyword>
<feature type="region of interest" description="Disordered" evidence="1">
    <location>
        <begin position="1"/>
        <end position="52"/>
    </location>
</feature>
<reference evidence="2" key="1">
    <citation type="submission" date="2021-07" db="EMBL/GenBank/DDBJ databases">
        <authorList>
            <person name="Catto M.A."/>
            <person name="Jacobson A."/>
            <person name="Kennedy G."/>
            <person name="Labadie P."/>
            <person name="Hunt B.G."/>
            <person name="Srinivasan R."/>
        </authorList>
    </citation>
    <scope>NUCLEOTIDE SEQUENCE</scope>
    <source>
        <strain evidence="2">PL_HMW_Pooled</strain>
        <tissue evidence="2">Head</tissue>
    </source>
</reference>
<dbReference type="EMBL" id="JAHWGI010001289">
    <property type="protein sequence ID" value="KAK3927522.1"/>
    <property type="molecule type" value="Genomic_DNA"/>
</dbReference>
<protein>
    <submittedName>
        <fullName evidence="2">ATP-dependent RNA helicase HAS1</fullName>
    </submittedName>
</protein>
<sequence>MAERSKAPDSSGSDLATTLRANESEEEEEDRLLQDHHVASTNQKGSSKGWGRERPALIGQGFAMVREQTMFLVFFSFVKERVRKHRLLVYLFICSNMRNSTPQNLMRMLRRWEYPMPDIVDVSCYLAKSVAPAKVLKPCPIVAQLLKNRG</sequence>
<accession>A0AAE1HU78</accession>
<gene>
    <name evidence="2" type="ORF">KUF71_015807</name>
</gene>
<dbReference type="AlphaFoldDB" id="A0AAE1HU78"/>
<keyword evidence="2" id="KW-0378">Hydrolase</keyword>
<evidence type="ECO:0000313" key="3">
    <source>
        <dbReference type="Proteomes" id="UP001219518"/>
    </source>
</evidence>
<evidence type="ECO:0000313" key="2">
    <source>
        <dbReference type="EMBL" id="KAK3927522.1"/>
    </source>
</evidence>
<keyword evidence="3" id="KW-1185">Reference proteome</keyword>
<feature type="compositionally biased region" description="Polar residues" evidence="1">
    <location>
        <begin position="8"/>
        <end position="21"/>
    </location>
</feature>
<reference evidence="2" key="2">
    <citation type="journal article" date="2023" name="BMC Genomics">
        <title>Pest status, molecular evolution, and epigenetic factors derived from the genome assembly of Frankliniella fusca, a thysanopteran phytovirus vector.</title>
        <authorList>
            <person name="Catto M.A."/>
            <person name="Labadie P.E."/>
            <person name="Jacobson A.L."/>
            <person name="Kennedy G.G."/>
            <person name="Srinivasan R."/>
            <person name="Hunt B.G."/>
        </authorList>
    </citation>
    <scope>NUCLEOTIDE SEQUENCE</scope>
    <source>
        <strain evidence="2">PL_HMW_Pooled</strain>
    </source>
</reference>